<dbReference type="SUPFAM" id="SSF53448">
    <property type="entry name" value="Nucleotide-diphospho-sugar transferases"/>
    <property type="match status" value="1"/>
</dbReference>
<reference evidence="1" key="1">
    <citation type="journal article" date="2015" name="Nature">
        <title>Complex archaea that bridge the gap between prokaryotes and eukaryotes.</title>
        <authorList>
            <person name="Spang A."/>
            <person name="Saw J.H."/>
            <person name="Jorgensen S.L."/>
            <person name="Zaremba-Niedzwiedzka K."/>
            <person name="Martijn J."/>
            <person name="Lind A.E."/>
            <person name="van Eijk R."/>
            <person name="Schleper C."/>
            <person name="Guy L."/>
            <person name="Ettema T.J."/>
        </authorList>
    </citation>
    <scope>NUCLEOTIDE SEQUENCE</scope>
</reference>
<dbReference type="EMBL" id="LAZR01068443">
    <property type="protein sequence ID" value="KKK49627.1"/>
    <property type="molecule type" value="Genomic_DNA"/>
</dbReference>
<dbReference type="InterPro" id="IPR029044">
    <property type="entry name" value="Nucleotide-diphossugar_trans"/>
</dbReference>
<comment type="caution">
    <text evidence="1">The sequence shown here is derived from an EMBL/GenBank/DDBJ whole genome shotgun (WGS) entry which is preliminary data.</text>
</comment>
<sequence>SSVFTKNSEIKNYFNIWGFNNYAMGRILSKNEVEKYSNDTLQDIEEAPLYLELIHHPTLKGAKIVRDELGRLRPALNYSTSLFPLEEESLKEIFKSMYTARFCVKNEYAYRYGSSIKTTKYLPKLIGVKDGCYEIQNGHAYSVDWFGIVSKLKEDQILVDIAERNHIKYYRGHPDDVMVRIYNGAKKYNADVLVGTTGDNLFQDSFIDKMIDFFEENNADFVYCYDLPMGVPPFLARMTTFKKAIETKDEINTERWVGYLNRPEIYSVYEYKVTDPLYYHPNWRLTMDYPEDYEVFKRIYNELYREGKIFSIEELMTLLNNKPEIMKINKDKMQKKDPD</sequence>
<accession>A0A0F8VZ32</accession>
<proteinExistence type="predicted"/>
<name>A0A0F8VZ32_9ZZZZ</name>
<dbReference type="Gene3D" id="3.90.550.10">
    <property type="entry name" value="Spore Coat Polysaccharide Biosynthesis Protein SpsA, Chain A"/>
    <property type="match status" value="1"/>
</dbReference>
<feature type="non-terminal residue" evidence="1">
    <location>
        <position position="1"/>
    </location>
</feature>
<gene>
    <name evidence="1" type="ORF">LCGC14_3133160</name>
</gene>
<feature type="non-terminal residue" evidence="1">
    <location>
        <position position="339"/>
    </location>
</feature>
<protein>
    <submittedName>
        <fullName evidence="1">Uncharacterized protein</fullName>
    </submittedName>
</protein>
<organism evidence="1">
    <name type="scientific">marine sediment metagenome</name>
    <dbReference type="NCBI Taxonomy" id="412755"/>
    <lineage>
        <taxon>unclassified sequences</taxon>
        <taxon>metagenomes</taxon>
        <taxon>ecological metagenomes</taxon>
    </lineage>
</organism>
<evidence type="ECO:0000313" key="1">
    <source>
        <dbReference type="EMBL" id="KKK49627.1"/>
    </source>
</evidence>
<dbReference type="AlphaFoldDB" id="A0A0F8VZ32"/>